<dbReference type="InterPro" id="IPR001433">
    <property type="entry name" value="OxRdtase_FAD/NAD-bd"/>
</dbReference>
<keyword evidence="6 17" id="KW-0561">Oxygen transport</keyword>
<dbReference type="InterPro" id="IPR017927">
    <property type="entry name" value="FAD-bd_FR_type"/>
</dbReference>
<dbReference type="Pfam" id="PF00042">
    <property type="entry name" value="Globin"/>
    <property type="match status" value="1"/>
</dbReference>
<evidence type="ECO:0000256" key="9">
    <source>
        <dbReference type="ARBA" id="ARBA00022827"/>
    </source>
</evidence>
<comment type="cofactor">
    <cofactor evidence="17">
        <name>heme b</name>
        <dbReference type="ChEBI" id="CHEBI:60344"/>
    </cofactor>
    <text evidence="17">Binds 1 heme b (iron(II)-protoporphyrin IX) group per subunit.</text>
</comment>
<evidence type="ECO:0000256" key="8">
    <source>
        <dbReference type="ARBA" id="ARBA00022723"/>
    </source>
</evidence>
<comment type="function">
    <text evidence="14 17">Is involved in NO detoxification in an aerobic process, termed nitric oxide dioxygenase (NOD) reaction that utilizes O(2) and NAD(P)H to convert NO to nitrate, which protects the bacterium from various noxious nitrogen compounds. Therefore, plays a central role in the inducible response to nitrosative stress.</text>
</comment>
<keyword evidence="13 17" id="KW-0520">NAD</keyword>
<dbReference type="EC" id="1.14.12.17" evidence="17"/>
<organism evidence="20 21">
    <name type="scientific">Variovorax boronicumulans</name>
    <dbReference type="NCBI Taxonomy" id="436515"/>
    <lineage>
        <taxon>Bacteria</taxon>
        <taxon>Pseudomonadati</taxon>
        <taxon>Pseudomonadota</taxon>
        <taxon>Betaproteobacteria</taxon>
        <taxon>Burkholderiales</taxon>
        <taxon>Comamonadaceae</taxon>
        <taxon>Variovorax</taxon>
    </lineage>
</organism>
<evidence type="ECO:0000256" key="6">
    <source>
        <dbReference type="ARBA" id="ARBA00022621"/>
    </source>
</evidence>
<dbReference type="GO" id="GO:0005344">
    <property type="term" value="F:oxygen carrier activity"/>
    <property type="evidence" value="ECO:0007669"/>
    <property type="project" value="UniProtKB-UniRule"/>
</dbReference>
<dbReference type="GO" id="GO:0046872">
    <property type="term" value="F:metal ion binding"/>
    <property type="evidence" value="ECO:0007669"/>
    <property type="project" value="UniProtKB-KW"/>
</dbReference>
<evidence type="ECO:0000313" key="20">
    <source>
        <dbReference type="EMBL" id="MDP9922017.1"/>
    </source>
</evidence>
<comment type="similarity">
    <text evidence="2 17">Belongs to the globin family. Two-domain flavohemoproteins subfamily.</text>
</comment>
<keyword evidence="4 17" id="KW-0216">Detoxification</keyword>
<gene>
    <name evidence="17" type="primary">hmp</name>
    <name evidence="20" type="ORF">J2W25_001032</name>
</gene>
<comment type="catalytic activity">
    <reaction evidence="16 17">
        <text>2 nitric oxide + NADPH + 2 O2 = 2 nitrate + NADP(+) + H(+)</text>
        <dbReference type="Rhea" id="RHEA:19465"/>
        <dbReference type="ChEBI" id="CHEBI:15378"/>
        <dbReference type="ChEBI" id="CHEBI:15379"/>
        <dbReference type="ChEBI" id="CHEBI:16480"/>
        <dbReference type="ChEBI" id="CHEBI:17632"/>
        <dbReference type="ChEBI" id="CHEBI:57783"/>
        <dbReference type="ChEBI" id="CHEBI:58349"/>
        <dbReference type="EC" id="1.14.12.17"/>
    </reaction>
</comment>
<feature type="site" description="Involved in heme-bound ligand stabilization and O-O bond activation" evidence="17">
    <location>
        <position position="40"/>
    </location>
</feature>
<comment type="caution">
    <text evidence="20">The sequence shown here is derived from an EMBL/GenBank/DDBJ whole genome shotgun (WGS) entry which is preliminary data.</text>
</comment>
<dbReference type="FunFam" id="1.10.490.10:FF:000003">
    <property type="entry name" value="Flavohemoprotein"/>
    <property type="match status" value="1"/>
</dbReference>
<evidence type="ECO:0000256" key="7">
    <source>
        <dbReference type="ARBA" id="ARBA00022630"/>
    </source>
</evidence>
<keyword evidence="20" id="KW-0223">Dioxygenase</keyword>
<feature type="binding site" evidence="17">
    <location>
        <begin position="215"/>
        <end position="218"/>
    </location>
    <ligand>
        <name>FAD</name>
        <dbReference type="ChEBI" id="CHEBI:57692"/>
    </ligand>
</feature>
<evidence type="ECO:0000256" key="1">
    <source>
        <dbReference type="ARBA" id="ARBA00006401"/>
    </source>
</evidence>
<comment type="domain">
    <text evidence="17">Consists of two distinct domains; an N-terminal heme-containing oxygen-binding domain and a C-terminal reductase domain with binding sites for FAD and NAD(P)H.</text>
</comment>
<dbReference type="Pfam" id="PF00175">
    <property type="entry name" value="NAD_binding_1"/>
    <property type="match status" value="1"/>
</dbReference>
<dbReference type="Gene3D" id="3.40.50.80">
    <property type="entry name" value="Nucleotide-binding domain of ferredoxin-NADP reductase (FNR) module"/>
    <property type="match status" value="1"/>
</dbReference>
<evidence type="ECO:0000256" key="14">
    <source>
        <dbReference type="ARBA" id="ARBA00025094"/>
    </source>
</evidence>
<dbReference type="GO" id="GO:0019825">
    <property type="term" value="F:oxygen binding"/>
    <property type="evidence" value="ECO:0007669"/>
    <property type="project" value="InterPro"/>
</dbReference>
<feature type="active site" description="Charge relay system" evidence="17">
    <location>
        <position position="148"/>
    </location>
</feature>
<evidence type="ECO:0000256" key="15">
    <source>
        <dbReference type="ARBA" id="ARBA00048649"/>
    </source>
</evidence>
<evidence type="ECO:0000256" key="5">
    <source>
        <dbReference type="ARBA" id="ARBA00022617"/>
    </source>
</evidence>
<dbReference type="PRINTS" id="PR00410">
    <property type="entry name" value="PHEHYDRXLASE"/>
</dbReference>
<dbReference type="SUPFAM" id="SSF52343">
    <property type="entry name" value="Ferredoxin reductase-like, C-terminal NADP-linked domain"/>
    <property type="match status" value="1"/>
</dbReference>
<dbReference type="GO" id="GO:0008941">
    <property type="term" value="F:nitric oxide dioxygenase NAD(P)H activity"/>
    <property type="evidence" value="ECO:0007669"/>
    <property type="project" value="UniProtKB-UniRule"/>
</dbReference>
<dbReference type="InterPro" id="IPR012292">
    <property type="entry name" value="Globin/Proto"/>
</dbReference>
<proteinExistence type="inferred from homology"/>
<dbReference type="FunFam" id="2.40.30.10:FF:000034">
    <property type="entry name" value="Flavohemoprotein"/>
    <property type="match status" value="1"/>
</dbReference>
<evidence type="ECO:0000256" key="16">
    <source>
        <dbReference type="ARBA" id="ARBA00049433"/>
    </source>
</evidence>
<evidence type="ECO:0000259" key="18">
    <source>
        <dbReference type="PROSITE" id="PS01033"/>
    </source>
</evidence>
<dbReference type="InterPro" id="IPR017938">
    <property type="entry name" value="Riboflavin_synthase-like_b-brl"/>
</dbReference>
<evidence type="ECO:0000256" key="4">
    <source>
        <dbReference type="ARBA" id="ARBA00022575"/>
    </source>
</evidence>
<accession>A0AAW8DRQ8</accession>
<dbReference type="SUPFAM" id="SSF63380">
    <property type="entry name" value="Riboflavin synthase domain-like"/>
    <property type="match status" value="1"/>
</dbReference>
<evidence type="ECO:0000256" key="2">
    <source>
        <dbReference type="ARBA" id="ARBA00008414"/>
    </source>
</evidence>
<dbReference type="Gene3D" id="2.40.30.10">
    <property type="entry name" value="Translation factors"/>
    <property type="match status" value="1"/>
</dbReference>
<dbReference type="SUPFAM" id="SSF46458">
    <property type="entry name" value="Globin-like"/>
    <property type="match status" value="1"/>
</dbReference>
<keyword evidence="8 17" id="KW-0479">Metal-binding</keyword>
<dbReference type="InterPro" id="IPR009050">
    <property type="entry name" value="Globin-like_sf"/>
</dbReference>
<dbReference type="PROSITE" id="PS51384">
    <property type="entry name" value="FAD_FR"/>
    <property type="match status" value="1"/>
</dbReference>
<dbReference type="InterPro" id="IPR039261">
    <property type="entry name" value="FNR_nucleotide-bd"/>
</dbReference>
<dbReference type="AlphaFoldDB" id="A0AAW8DRQ8"/>
<dbReference type="GO" id="GO:0009636">
    <property type="term" value="P:response to toxic substance"/>
    <property type="evidence" value="ECO:0007669"/>
    <property type="project" value="UniProtKB-KW"/>
</dbReference>
<keyword evidence="5 17" id="KW-0349">Heme</keyword>
<feature type="binding site" evidence="17">
    <location>
        <begin position="281"/>
        <end position="286"/>
    </location>
    <ligand>
        <name>NADP(+)</name>
        <dbReference type="ChEBI" id="CHEBI:58349"/>
    </ligand>
</feature>
<dbReference type="EMBL" id="JAUSRR010000002">
    <property type="protein sequence ID" value="MDP9922017.1"/>
    <property type="molecule type" value="Genomic_DNA"/>
</dbReference>
<keyword evidence="3 17" id="KW-0813">Transport</keyword>
<feature type="binding site" evidence="17">
    <location>
        <begin position="397"/>
        <end position="400"/>
    </location>
    <ligand>
        <name>FAD</name>
        <dbReference type="ChEBI" id="CHEBI:57692"/>
    </ligand>
</feature>
<evidence type="ECO:0000259" key="19">
    <source>
        <dbReference type="PROSITE" id="PS51384"/>
    </source>
</evidence>
<name>A0AAW8DRQ8_9BURK</name>
<feature type="binding site" description="proximal binding residue" evidence="17">
    <location>
        <position position="96"/>
    </location>
    <ligand>
        <name>heme b</name>
        <dbReference type="ChEBI" id="CHEBI:60344"/>
    </ligand>
    <ligandPart>
        <name>Fe</name>
        <dbReference type="ChEBI" id="CHEBI:18248"/>
    </ligandPart>
</feature>
<dbReference type="InterPro" id="IPR000971">
    <property type="entry name" value="Globin"/>
</dbReference>
<dbReference type="PANTHER" id="PTHR43396:SF3">
    <property type="entry name" value="FLAVOHEMOPROTEIN"/>
    <property type="match status" value="1"/>
</dbReference>
<comment type="similarity">
    <text evidence="1 17">In the C-terminal section; belongs to the flavoprotein pyridine nucleotide cytochrome reductase family.</text>
</comment>
<dbReference type="GO" id="GO:0071949">
    <property type="term" value="F:FAD binding"/>
    <property type="evidence" value="ECO:0007669"/>
    <property type="project" value="InterPro"/>
</dbReference>
<keyword evidence="12 17" id="KW-0408">Iron</keyword>
<dbReference type="GO" id="GO:0020037">
    <property type="term" value="F:heme binding"/>
    <property type="evidence" value="ECO:0007669"/>
    <property type="project" value="InterPro"/>
</dbReference>
<comment type="cofactor">
    <cofactor evidence="17">
        <name>FAD</name>
        <dbReference type="ChEBI" id="CHEBI:57692"/>
    </cofactor>
    <text evidence="17">Binds 1 FAD per subunit.</text>
</comment>
<evidence type="ECO:0000256" key="17">
    <source>
        <dbReference type="HAMAP-Rule" id="MF_01252"/>
    </source>
</evidence>
<evidence type="ECO:0000256" key="13">
    <source>
        <dbReference type="ARBA" id="ARBA00023027"/>
    </source>
</evidence>
<dbReference type="GO" id="GO:0071500">
    <property type="term" value="P:cellular response to nitrosative stress"/>
    <property type="evidence" value="ECO:0007669"/>
    <property type="project" value="TreeGrafter"/>
</dbReference>
<evidence type="ECO:0000313" key="21">
    <source>
        <dbReference type="Proteomes" id="UP001244295"/>
    </source>
</evidence>
<comment type="catalytic activity">
    <reaction evidence="15 17">
        <text>2 nitric oxide + NADH + 2 O2 = 2 nitrate + NAD(+) + H(+)</text>
        <dbReference type="Rhea" id="RHEA:19469"/>
        <dbReference type="ChEBI" id="CHEBI:15378"/>
        <dbReference type="ChEBI" id="CHEBI:15379"/>
        <dbReference type="ChEBI" id="CHEBI:16480"/>
        <dbReference type="ChEBI" id="CHEBI:17632"/>
        <dbReference type="ChEBI" id="CHEBI:57540"/>
        <dbReference type="ChEBI" id="CHEBI:57945"/>
        <dbReference type="EC" id="1.14.12.17"/>
    </reaction>
</comment>
<dbReference type="NCBIfam" id="NF009805">
    <property type="entry name" value="PRK13289.1"/>
    <property type="match status" value="1"/>
</dbReference>
<evidence type="ECO:0000256" key="3">
    <source>
        <dbReference type="ARBA" id="ARBA00022448"/>
    </source>
</evidence>
<reference evidence="20" key="1">
    <citation type="submission" date="2023-07" db="EMBL/GenBank/DDBJ databases">
        <title>Sorghum-associated microbial communities from plants grown in Nebraska, USA.</title>
        <authorList>
            <person name="Schachtman D."/>
        </authorList>
    </citation>
    <scope>NUCLEOTIDE SEQUENCE</scope>
    <source>
        <strain evidence="20">DS2795</strain>
    </source>
</reference>
<dbReference type="CDD" id="cd06184">
    <property type="entry name" value="flavohem_like_fad_nad_binding"/>
    <property type="match status" value="1"/>
</dbReference>
<keyword evidence="7 17" id="KW-0285">Flavoprotein</keyword>
<keyword evidence="9 17" id="KW-0274">FAD</keyword>
<evidence type="ECO:0000256" key="11">
    <source>
        <dbReference type="ARBA" id="ARBA00023002"/>
    </source>
</evidence>
<dbReference type="InterPro" id="IPR008333">
    <property type="entry name" value="Cbr1-like_FAD-bd_dom"/>
</dbReference>
<feature type="region of interest" description="Reductase" evidence="17">
    <location>
        <begin position="160"/>
        <end position="406"/>
    </location>
</feature>
<protein>
    <recommendedName>
        <fullName evidence="17">Flavohemoprotein</fullName>
    </recommendedName>
    <alternativeName>
        <fullName evidence="17">Flavohemoglobin</fullName>
    </alternativeName>
    <alternativeName>
        <fullName evidence="17">Hemoglobin-like protein</fullName>
    </alternativeName>
    <alternativeName>
        <fullName evidence="17">Nitric oxide dioxygenase</fullName>
        <shortName evidence="17">NO oxygenase</shortName>
        <shortName evidence="17">NOD</shortName>
        <ecNumber evidence="17">1.14.12.17</ecNumber>
    </alternativeName>
</protein>
<feature type="site" description="Influences the redox potential of the prosthetic heme and FAD groups" evidence="17">
    <location>
        <position position="95"/>
    </location>
</feature>
<keyword evidence="10 17" id="KW-0521">NADP</keyword>
<dbReference type="PANTHER" id="PTHR43396">
    <property type="entry name" value="FLAVOHEMOPROTEIN"/>
    <property type="match status" value="1"/>
</dbReference>
<dbReference type="Pfam" id="PF00970">
    <property type="entry name" value="FAD_binding_6"/>
    <property type="match status" value="1"/>
</dbReference>
<dbReference type="PROSITE" id="PS01033">
    <property type="entry name" value="GLOBIN"/>
    <property type="match status" value="1"/>
</dbReference>
<feature type="domain" description="FAD-binding FR-type" evidence="19">
    <location>
        <begin position="163"/>
        <end position="266"/>
    </location>
</feature>
<feature type="site" description="Influences the redox potential of the prosthetic heme and FAD groups" evidence="17">
    <location>
        <position position="396"/>
    </location>
</feature>
<evidence type="ECO:0000256" key="12">
    <source>
        <dbReference type="ARBA" id="ARBA00023004"/>
    </source>
</evidence>
<dbReference type="Gene3D" id="1.10.490.10">
    <property type="entry name" value="Globins"/>
    <property type="match status" value="1"/>
</dbReference>
<evidence type="ECO:0000256" key="10">
    <source>
        <dbReference type="ARBA" id="ARBA00022857"/>
    </source>
</evidence>
<dbReference type="Proteomes" id="UP001244295">
    <property type="component" value="Unassembled WGS sequence"/>
</dbReference>
<sequence length="406" mass="43942">MTNASQPKDRQTMNPQTIAIVKSTVPALQAHGEAITSHFYKIMFEGHPQVKAFFNEAHQAAGTQARALAGAVIAYGAHIDRLEAIAGALPRIIQKHAALGVLPEHYPIVGHYLLRAVKEVLGDAATDEVIAAWGEAYESLAGLLIAAEEAVYSANAAQPGGWRGTREFRVARREDESEVITSFYLEPVDGGALLAFTPGQYLTLVLEIDGQPVRRNYSLSDAPGKPWYRISVKKEEGGRASNWLHEAAAVGTRLQVQAPCGDFVLQPAGEQARPLVLVTGGVGITPAMSMLESVAHTGRPVHFVHAARHGGAHAFRARVDALAQRHANVKPLYVYDAPRESDTPHATGFVTRELLAGLLPEDRDVDLYFLGPKPFMQAVYANGLALGVPKQQLRYEFFGPLEALEA</sequence>
<feature type="domain" description="Globin" evidence="18">
    <location>
        <begin position="12"/>
        <end position="149"/>
    </location>
</feature>
<dbReference type="InterPro" id="IPR023950">
    <property type="entry name" value="Hmp"/>
</dbReference>
<keyword evidence="11 17" id="KW-0560">Oxidoreductase</keyword>
<dbReference type="GO" id="GO:0046210">
    <property type="term" value="P:nitric oxide catabolic process"/>
    <property type="evidence" value="ECO:0007669"/>
    <property type="project" value="TreeGrafter"/>
</dbReference>
<dbReference type="HAMAP" id="MF_01252">
    <property type="entry name" value="Hmp"/>
    <property type="match status" value="1"/>
</dbReference>
<feature type="active site" description="Charge relay system" evidence="17">
    <location>
        <position position="106"/>
    </location>
</feature>
<feature type="binding site" evidence="17">
    <location>
        <position position="201"/>
    </location>
    <ligand>
        <name>FAD</name>
        <dbReference type="ChEBI" id="CHEBI:57692"/>
    </ligand>
</feature>